<gene>
    <name evidence="13" type="ORF">C7435_2749</name>
</gene>
<keyword evidence="10" id="KW-0732">Signal</keyword>
<keyword evidence="7 8" id="KW-0998">Cell outer membrane</keyword>
<evidence type="ECO:0000259" key="11">
    <source>
        <dbReference type="Pfam" id="PF00593"/>
    </source>
</evidence>
<dbReference type="Gene3D" id="2.170.130.10">
    <property type="entry name" value="TonB-dependent receptor, plug domain"/>
    <property type="match status" value="1"/>
</dbReference>
<dbReference type="OrthoDB" id="7051241at2"/>
<evidence type="ECO:0000256" key="9">
    <source>
        <dbReference type="RuleBase" id="RU003357"/>
    </source>
</evidence>
<evidence type="ECO:0000256" key="6">
    <source>
        <dbReference type="ARBA" id="ARBA00023136"/>
    </source>
</evidence>
<dbReference type="Pfam" id="PF00593">
    <property type="entry name" value="TonB_dep_Rec_b-barrel"/>
    <property type="match status" value="1"/>
</dbReference>
<keyword evidence="6 8" id="KW-0472">Membrane</keyword>
<evidence type="ECO:0000256" key="3">
    <source>
        <dbReference type="ARBA" id="ARBA00022452"/>
    </source>
</evidence>
<proteinExistence type="inferred from homology"/>
<evidence type="ECO:0000256" key="4">
    <source>
        <dbReference type="ARBA" id="ARBA00022692"/>
    </source>
</evidence>
<sequence>MSHHTRKKHLLLTSILAGVVGLSSAPGLAQDAADDTTAAEDDEVIVVTGSRLRRNEFTSASPVQIVTAEEATLEGLVDAAEMLQGASVASGSAQYNNQFGGYVVSGGTGVNTISLRGLGAQRSLVLVNGQRLGPAGVRGEVGAFDLNVLPPVVINRFDILKDGASSVYGSDAVAGVVNVLTLDRVERPELTVSVNAPFEGGGETYDISGLYGLDFANGHIVLAVQYQLREDLSLGDRDYLACQQPMIYDAPGGNRIDREDRSILAGTALGGCENIYFNTVFDQVNGGRYIPDPDGVGTPELPGYRLRVVGRYDTHGQAFYEDVQNDARYLSSDAINRQERSSVFASANFEFDALGGIEWRADALLTRRETFSEGWRQFFPLIGGATAQSLFGTYGYANDPGYDQDLILALPVTMWPSNYAADVRYASINSTLSGELGTGFGPLAGWGWTVSAQYSRSEGEYTNNGIRASESGDVRFTDDAPDYDPLSFEFLSGNYGADLYDQLTVMATGLTIYEQTVVNATIAGDLFDLPAGPVSAAIGAERRGFSIDDTPSEASRTGELWNSTSAQITRGEDNVSEFFGEIEFPLLADQMFAESLSLNLSGRVFDYESAGSDSVWKAGVNWQITPSVRLRATEGTSYRAPALYELFLGNQSAFLAQLSIDPCIDWGLSNNDDVRRNCAAEGIPDDYSGAASGATIYTGGGQGVLESETSEARTIGLVYTPQSLPISIAVDYFELEVLDQVSQLGASAIIGGCYGAANYPNAFCDLFDRNPGSAQLDPFAITEVRDSYINVNSQYTSGVDLTMRYANEHDFGALIVDLQTTWTLDDIVYLFDPNIASGYANNDFNGVIGDPQFVANLRASLTRDAWTWSWFVDYVDGTTDPARRDRTFNYQGFENAFRDLNVEGVVYHDASVRWENEDLTIQGGISNLFDEHPPTVSDPIQRRGNTALSGTQYDLRGRTGFIRVTKRF</sequence>
<dbReference type="PANTHER" id="PTHR47234">
    <property type="match status" value="1"/>
</dbReference>
<reference evidence="13 14" key="1">
    <citation type="submission" date="2018-10" db="EMBL/GenBank/DDBJ databases">
        <title>Genomic Encyclopedia of Type Strains, Phase IV (KMG-IV): sequencing the most valuable type-strain genomes for metagenomic binning, comparative biology and taxonomic classification.</title>
        <authorList>
            <person name="Goeker M."/>
        </authorList>
    </citation>
    <scope>NUCLEOTIDE SEQUENCE [LARGE SCALE GENOMIC DNA]</scope>
    <source>
        <strain evidence="13 14">DSM 4734</strain>
    </source>
</reference>
<accession>A0A495D265</accession>
<dbReference type="InterPro" id="IPR039426">
    <property type="entry name" value="TonB-dep_rcpt-like"/>
</dbReference>
<feature type="domain" description="TonB-dependent receptor-like beta-barrel" evidence="11">
    <location>
        <begin position="413"/>
        <end position="928"/>
    </location>
</feature>
<dbReference type="InterPro" id="IPR036942">
    <property type="entry name" value="Beta-barrel_TonB_sf"/>
</dbReference>
<evidence type="ECO:0000313" key="14">
    <source>
        <dbReference type="Proteomes" id="UP000273675"/>
    </source>
</evidence>
<feature type="signal peptide" evidence="10">
    <location>
        <begin position="1"/>
        <end position="29"/>
    </location>
</feature>
<dbReference type="InterPro" id="IPR000531">
    <property type="entry name" value="Beta-barrel_TonB"/>
</dbReference>
<name>A0A495D265_9PROT</name>
<keyword evidence="3 8" id="KW-1134">Transmembrane beta strand</keyword>
<dbReference type="EMBL" id="RBIM01000006">
    <property type="protein sequence ID" value="RKQ95644.1"/>
    <property type="molecule type" value="Genomic_DNA"/>
</dbReference>
<evidence type="ECO:0000256" key="7">
    <source>
        <dbReference type="ARBA" id="ARBA00023237"/>
    </source>
</evidence>
<feature type="chain" id="PRO_5019770054" evidence="10">
    <location>
        <begin position="30"/>
        <end position="968"/>
    </location>
</feature>
<dbReference type="Proteomes" id="UP000273675">
    <property type="component" value="Unassembled WGS sequence"/>
</dbReference>
<comment type="caution">
    <text evidence="13">The sequence shown here is derived from an EMBL/GenBank/DDBJ whole genome shotgun (WGS) entry which is preliminary data.</text>
</comment>
<protein>
    <submittedName>
        <fullName evidence="13">Iron complex outermembrane receptor protein</fullName>
    </submittedName>
</protein>
<dbReference type="GO" id="GO:0009279">
    <property type="term" value="C:cell outer membrane"/>
    <property type="evidence" value="ECO:0007669"/>
    <property type="project" value="UniProtKB-SubCell"/>
</dbReference>
<feature type="domain" description="TonB-dependent receptor plug" evidence="12">
    <location>
        <begin position="58"/>
        <end position="176"/>
    </location>
</feature>
<dbReference type="SUPFAM" id="SSF56935">
    <property type="entry name" value="Porins"/>
    <property type="match status" value="1"/>
</dbReference>
<dbReference type="Pfam" id="PF07715">
    <property type="entry name" value="Plug"/>
    <property type="match status" value="1"/>
</dbReference>
<evidence type="ECO:0000313" key="13">
    <source>
        <dbReference type="EMBL" id="RKQ95644.1"/>
    </source>
</evidence>
<keyword evidence="4 8" id="KW-0812">Transmembrane</keyword>
<comment type="subcellular location">
    <subcellularLocation>
        <location evidence="1 8">Cell outer membrane</location>
        <topology evidence="1 8">Multi-pass membrane protein</topology>
    </subcellularLocation>
</comment>
<dbReference type="AlphaFoldDB" id="A0A495D265"/>
<dbReference type="InterPro" id="IPR037066">
    <property type="entry name" value="Plug_dom_sf"/>
</dbReference>
<dbReference type="PANTHER" id="PTHR47234:SF2">
    <property type="entry name" value="TONB-DEPENDENT RECEPTOR"/>
    <property type="match status" value="1"/>
</dbReference>
<comment type="similarity">
    <text evidence="8 9">Belongs to the TonB-dependent receptor family.</text>
</comment>
<evidence type="ECO:0000256" key="2">
    <source>
        <dbReference type="ARBA" id="ARBA00022448"/>
    </source>
</evidence>
<keyword evidence="13" id="KW-0675">Receptor</keyword>
<dbReference type="Gene3D" id="2.40.170.20">
    <property type="entry name" value="TonB-dependent receptor, beta-barrel domain"/>
    <property type="match status" value="1"/>
</dbReference>
<evidence type="ECO:0000256" key="5">
    <source>
        <dbReference type="ARBA" id="ARBA00023077"/>
    </source>
</evidence>
<evidence type="ECO:0000256" key="1">
    <source>
        <dbReference type="ARBA" id="ARBA00004571"/>
    </source>
</evidence>
<dbReference type="InterPro" id="IPR012910">
    <property type="entry name" value="Plug_dom"/>
</dbReference>
<keyword evidence="2 8" id="KW-0813">Transport</keyword>
<evidence type="ECO:0000256" key="8">
    <source>
        <dbReference type="PROSITE-ProRule" id="PRU01360"/>
    </source>
</evidence>
<dbReference type="PROSITE" id="PS52016">
    <property type="entry name" value="TONB_DEPENDENT_REC_3"/>
    <property type="match status" value="1"/>
</dbReference>
<organism evidence="13 14">
    <name type="scientific">Maricaulis maris</name>
    <dbReference type="NCBI Taxonomy" id="74318"/>
    <lineage>
        <taxon>Bacteria</taxon>
        <taxon>Pseudomonadati</taxon>
        <taxon>Pseudomonadota</taxon>
        <taxon>Alphaproteobacteria</taxon>
        <taxon>Maricaulales</taxon>
        <taxon>Maricaulaceae</taxon>
        <taxon>Maricaulis</taxon>
    </lineage>
</organism>
<evidence type="ECO:0000259" key="12">
    <source>
        <dbReference type="Pfam" id="PF07715"/>
    </source>
</evidence>
<evidence type="ECO:0000256" key="10">
    <source>
        <dbReference type="SAM" id="SignalP"/>
    </source>
</evidence>
<dbReference type="RefSeq" id="WP_121212110.1">
    <property type="nucleotide sequence ID" value="NZ_RBIM01000006.1"/>
</dbReference>
<keyword evidence="5 9" id="KW-0798">TonB box</keyword>